<name>A0ABR4E017_9PEZI</name>
<evidence type="ECO:0000313" key="2">
    <source>
        <dbReference type="EMBL" id="KAL2275771.1"/>
    </source>
</evidence>
<organism evidence="2 3">
    <name type="scientific">Diaporthe vaccinii</name>
    <dbReference type="NCBI Taxonomy" id="105482"/>
    <lineage>
        <taxon>Eukaryota</taxon>
        <taxon>Fungi</taxon>
        <taxon>Dikarya</taxon>
        <taxon>Ascomycota</taxon>
        <taxon>Pezizomycotina</taxon>
        <taxon>Sordariomycetes</taxon>
        <taxon>Sordariomycetidae</taxon>
        <taxon>Diaporthales</taxon>
        <taxon>Diaporthaceae</taxon>
        <taxon>Diaporthe</taxon>
        <taxon>Diaporthe eres species complex</taxon>
    </lineage>
</organism>
<gene>
    <name evidence="2" type="ORF">FJTKL_01623</name>
</gene>
<evidence type="ECO:0008006" key="4">
    <source>
        <dbReference type="Google" id="ProtNLM"/>
    </source>
</evidence>
<evidence type="ECO:0000313" key="3">
    <source>
        <dbReference type="Proteomes" id="UP001600888"/>
    </source>
</evidence>
<accession>A0ABR4E017</accession>
<evidence type="ECO:0000256" key="1">
    <source>
        <dbReference type="SAM" id="MobiDB-lite"/>
    </source>
</evidence>
<protein>
    <recommendedName>
        <fullName evidence="4">F-box domain-containing protein</fullName>
    </recommendedName>
</protein>
<comment type="caution">
    <text evidence="2">The sequence shown here is derived from an EMBL/GenBank/DDBJ whole genome shotgun (WGS) entry which is preliminary data.</text>
</comment>
<sequence>MGSSRKRSSSMDSNRAVCGRRGRRDYEDEPESETDELYPMVMPVPFGTMACNGGSFFSSFTSSVASSAASDRADCGHDDKPKLTSANLKKCFGKQGRSSRSSTAATTTGSLDGTPKLTLMDLPTELHLDIVEICFMFNGWGDNQSANRDKRYIGGAVRELTLVNQYFRELTAPYLFKNICINDKTEATVKDLLKESIQAILTSPHTHQWLPNIEKFTVSLTRTPQPNHQYVEEDLILILDLVRPKTQRFVIENHSTQWQLLCLVENVWRKWAQTGFPHRIYNTKQLEISAPFGHNWDFQFLASPYVNVERMWLDYNCDLLEPATLRLTRLPNLEYLMVRSFPTRFPDDATDLARFYGWNEPADAQSKLAALARSLPQLKHLAMCGLLNGPIEDLAARLAPMRSLEQLDITDQQAVCARQVMDARSGAHRDDATDWAIAHSRLIREHPSNTGRADAAATFFKAIPSLKRVCFVRDQVGTVYHAVVRGEDEDGTQLLERVEARETITAPRRYLKWQSPRAWLCGFPNVLGYELFDGREESYIDTIRSEATFWLSYMRILTKHLESQWEISVLATPWSRSRIWNQKDLSA</sequence>
<reference evidence="2 3" key="1">
    <citation type="submission" date="2024-03" db="EMBL/GenBank/DDBJ databases">
        <title>A high-quality draft genome sequence of Diaporthe vaccinii, a causative agent of upright dieback and viscid rot disease in cranberry plants.</title>
        <authorList>
            <person name="Sarrasin M."/>
            <person name="Lang B.F."/>
            <person name="Burger G."/>
        </authorList>
    </citation>
    <scope>NUCLEOTIDE SEQUENCE [LARGE SCALE GENOMIC DNA]</scope>
    <source>
        <strain evidence="2 3">IS7</strain>
    </source>
</reference>
<dbReference type="Proteomes" id="UP001600888">
    <property type="component" value="Unassembled WGS sequence"/>
</dbReference>
<keyword evidence="3" id="KW-1185">Reference proteome</keyword>
<dbReference type="EMBL" id="JBAWTH010000127">
    <property type="protein sequence ID" value="KAL2275771.1"/>
    <property type="molecule type" value="Genomic_DNA"/>
</dbReference>
<proteinExistence type="predicted"/>
<feature type="region of interest" description="Disordered" evidence="1">
    <location>
        <begin position="1"/>
        <end position="37"/>
    </location>
</feature>
<feature type="compositionally biased region" description="Acidic residues" evidence="1">
    <location>
        <begin position="27"/>
        <end position="36"/>
    </location>
</feature>